<dbReference type="EC" id="2.4.1.1" evidence="8"/>
<dbReference type="GO" id="GO:0005737">
    <property type="term" value="C:cytoplasm"/>
    <property type="evidence" value="ECO:0007669"/>
    <property type="project" value="TreeGrafter"/>
</dbReference>
<proteinExistence type="inferred from homology"/>
<dbReference type="SUPFAM" id="SSF53756">
    <property type="entry name" value="UDP-Glycosyltransferase/glycogen phosphorylase"/>
    <property type="match status" value="1"/>
</dbReference>
<evidence type="ECO:0000256" key="5">
    <source>
        <dbReference type="ARBA" id="ARBA00022898"/>
    </source>
</evidence>
<keyword evidence="3 8" id="KW-0328">Glycosyltransferase</keyword>
<keyword evidence="6 8" id="KW-0119">Carbohydrate metabolism</keyword>
<dbReference type="PIRSF" id="PIRSF000460">
    <property type="entry name" value="Pprylas_GlgP"/>
    <property type="match status" value="1"/>
</dbReference>
<organism evidence="9">
    <name type="scientific">Sesamum radiatum</name>
    <name type="common">Black benniseed</name>
    <dbReference type="NCBI Taxonomy" id="300843"/>
    <lineage>
        <taxon>Eukaryota</taxon>
        <taxon>Viridiplantae</taxon>
        <taxon>Streptophyta</taxon>
        <taxon>Embryophyta</taxon>
        <taxon>Tracheophyta</taxon>
        <taxon>Spermatophyta</taxon>
        <taxon>Magnoliopsida</taxon>
        <taxon>eudicotyledons</taxon>
        <taxon>Gunneridae</taxon>
        <taxon>Pentapetalae</taxon>
        <taxon>asterids</taxon>
        <taxon>lamiids</taxon>
        <taxon>Lamiales</taxon>
        <taxon>Pedaliaceae</taxon>
        <taxon>Sesamum</taxon>
    </lineage>
</organism>
<evidence type="ECO:0000256" key="3">
    <source>
        <dbReference type="ARBA" id="ARBA00022676"/>
    </source>
</evidence>
<evidence type="ECO:0000256" key="1">
    <source>
        <dbReference type="ARBA" id="ARBA00001933"/>
    </source>
</evidence>
<keyword evidence="5 7" id="KW-0663">Pyridoxal phosphate</keyword>
<comment type="function">
    <text evidence="8">Allosteric enzyme that catalyzes the rate-limiting step in glycogen catabolism, the phosphorolytic cleavage of glycogen to produce glucose-1-phosphate, and plays a central role in maintaining cellular and organismal glucose homeostasis.</text>
</comment>
<dbReference type="GO" id="GO:0030170">
    <property type="term" value="F:pyridoxal phosphate binding"/>
    <property type="evidence" value="ECO:0007669"/>
    <property type="project" value="TreeGrafter"/>
</dbReference>
<dbReference type="Pfam" id="PF00343">
    <property type="entry name" value="Phosphorylase"/>
    <property type="match status" value="3"/>
</dbReference>
<reference evidence="9" key="2">
    <citation type="journal article" date="2024" name="Plant">
        <title>Genomic evolution and insights into agronomic trait innovations of Sesamum species.</title>
        <authorList>
            <person name="Miao H."/>
            <person name="Wang L."/>
            <person name="Qu L."/>
            <person name="Liu H."/>
            <person name="Sun Y."/>
            <person name="Le M."/>
            <person name="Wang Q."/>
            <person name="Wei S."/>
            <person name="Zheng Y."/>
            <person name="Lin W."/>
            <person name="Duan Y."/>
            <person name="Cao H."/>
            <person name="Xiong S."/>
            <person name="Wang X."/>
            <person name="Wei L."/>
            <person name="Li C."/>
            <person name="Ma Q."/>
            <person name="Ju M."/>
            <person name="Zhao R."/>
            <person name="Li G."/>
            <person name="Mu C."/>
            <person name="Tian Q."/>
            <person name="Mei H."/>
            <person name="Zhang T."/>
            <person name="Gao T."/>
            <person name="Zhang H."/>
        </authorList>
    </citation>
    <scope>NUCLEOTIDE SEQUENCE</scope>
    <source>
        <strain evidence="9">G02</strain>
    </source>
</reference>
<evidence type="ECO:0000256" key="7">
    <source>
        <dbReference type="PIRSR" id="PIRSR000460-1"/>
    </source>
</evidence>
<dbReference type="CDD" id="cd04300">
    <property type="entry name" value="GT35_Glycogen_Phosphorylase"/>
    <property type="match status" value="1"/>
</dbReference>
<dbReference type="Gene3D" id="3.40.50.2000">
    <property type="entry name" value="Glycogen Phosphorylase B"/>
    <property type="match status" value="2"/>
</dbReference>
<dbReference type="EMBL" id="JACGWJ010000005">
    <property type="protein sequence ID" value="KAL0418980.1"/>
    <property type="molecule type" value="Genomic_DNA"/>
</dbReference>
<comment type="catalytic activity">
    <reaction evidence="8">
        <text>[(1-&gt;4)-alpha-D-glucosyl](n) + phosphate = [(1-&gt;4)-alpha-D-glucosyl](n-1) + alpha-D-glucose 1-phosphate</text>
        <dbReference type="Rhea" id="RHEA:41732"/>
        <dbReference type="Rhea" id="RHEA-COMP:9584"/>
        <dbReference type="Rhea" id="RHEA-COMP:9586"/>
        <dbReference type="ChEBI" id="CHEBI:15444"/>
        <dbReference type="ChEBI" id="CHEBI:43474"/>
        <dbReference type="ChEBI" id="CHEBI:58601"/>
        <dbReference type="EC" id="2.4.1.1"/>
    </reaction>
</comment>
<dbReference type="InterPro" id="IPR035090">
    <property type="entry name" value="Pyridoxal_P_attach_site"/>
</dbReference>
<gene>
    <name evidence="9" type="ORF">Sradi_1311500</name>
</gene>
<dbReference type="GO" id="GO:0008184">
    <property type="term" value="F:glycogen phosphorylase activity"/>
    <property type="evidence" value="ECO:0007669"/>
    <property type="project" value="InterPro"/>
</dbReference>
<dbReference type="PROSITE" id="PS00102">
    <property type="entry name" value="PHOSPHORYLASE"/>
    <property type="match status" value="1"/>
</dbReference>
<comment type="cofactor">
    <cofactor evidence="1 8">
        <name>pyridoxal 5'-phosphate</name>
        <dbReference type="ChEBI" id="CHEBI:597326"/>
    </cofactor>
</comment>
<evidence type="ECO:0000256" key="4">
    <source>
        <dbReference type="ARBA" id="ARBA00022679"/>
    </source>
</evidence>
<keyword evidence="4 8" id="KW-0808">Transferase</keyword>
<name>A0AAW2URR0_SESRA</name>
<comment type="similarity">
    <text evidence="2 8">Belongs to the glycogen phosphorylase family.</text>
</comment>
<sequence length="783" mass="88258">MAATAEANGSATAKAKISEKIPAVAHPLAEKSTEIASNIKYHAEYSPHFSPFKFELEQAYYATADSIRDRLIKQWNETYSHYHKVNPKQTYYLSMEYLQGRALTNAVGNLDVQDAYADALKQLGHALEDIVEQEKDAALGNGGLGRLASCFLDSMATLNLPAWGYGLRYRYGLFKQRITKAGQEEVAEDWLEKFSPWEVVRHDVAFPVRFFGQVEVHPTGSLRLWEAKACAEDFNLFQFNDGEYESAALLHSRAQQICAVLYPGDATENGKLLRLKQQFFLCSASLQDIIARFKERKGENDEIMWFEFPSKVAVQLNDTHPTLAIPELMRLLMDDEGLGWDEAWNITTSTIAYTNHTVLPEALEKWSQAVMWKLLPRHMEIIEEIDKRFIAMIKSTRPDLEGKLPGLRVLDNNSQKAVVRMANLCVVSSHMVNGVAQLHSDILKAELFADYVSIWPGKFQNKTNGITPADGSDLQSEWELAKLASKQRLANYIVQVTGVSIDPNSLFDIQVKRIHEYKRQLLNILGAVYRYKKLKEMSPEDRKRTTPRTIMIGGKAFATYTNAKRIVKLVNDVGAVVNNDPEVNSFLKVVFVPNYNVSVAEMLIPGSELSQHISTAGMEASGTSNMKFALNGCLIIGTLDGANVEIREEVGETNFFLFGATADEVPRLRKERENGMFKPDPRFEEAKQFIRSGAFGSYDYNPLLESLEGNSGYGRGDYFLVGYDFPSYMDAQERVDEAYKDRKRWINMSILSTAGSGKFSSDRTIAQYAKEIWNINECPVPLV</sequence>
<accession>A0AAW2URR0</accession>
<dbReference type="AlphaFoldDB" id="A0AAW2URR0"/>
<dbReference type="InterPro" id="IPR000811">
    <property type="entry name" value="Glyco_trans_35"/>
</dbReference>
<reference evidence="9" key="1">
    <citation type="submission" date="2020-06" db="EMBL/GenBank/DDBJ databases">
        <authorList>
            <person name="Li T."/>
            <person name="Hu X."/>
            <person name="Zhang T."/>
            <person name="Song X."/>
            <person name="Zhang H."/>
            <person name="Dai N."/>
            <person name="Sheng W."/>
            <person name="Hou X."/>
            <person name="Wei L."/>
        </authorList>
    </citation>
    <scope>NUCLEOTIDE SEQUENCE</scope>
    <source>
        <strain evidence="9">G02</strain>
        <tissue evidence="9">Leaf</tissue>
    </source>
</reference>
<feature type="modified residue" description="N6-(pyridoxal phosphate)lysine" evidence="7">
    <location>
        <position position="627"/>
    </location>
</feature>
<dbReference type="FunFam" id="3.40.50.2000:FF:000807">
    <property type="entry name" value="Alpha-glucan phosphorylase 2, cytosolic"/>
    <property type="match status" value="2"/>
</dbReference>
<evidence type="ECO:0000256" key="2">
    <source>
        <dbReference type="ARBA" id="ARBA00006047"/>
    </source>
</evidence>
<evidence type="ECO:0000256" key="8">
    <source>
        <dbReference type="RuleBase" id="RU000587"/>
    </source>
</evidence>
<dbReference type="PANTHER" id="PTHR11468:SF4">
    <property type="entry name" value="ALPHA-GLUCAN PHOSPHORYLASE 2, CYTOSOLIC"/>
    <property type="match status" value="1"/>
</dbReference>
<dbReference type="GO" id="GO:0005980">
    <property type="term" value="P:glycogen catabolic process"/>
    <property type="evidence" value="ECO:0007669"/>
    <property type="project" value="TreeGrafter"/>
</dbReference>
<comment type="caution">
    <text evidence="9">The sequence shown here is derived from an EMBL/GenBank/DDBJ whole genome shotgun (WGS) entry which is preliminary data.</text>
</comment>
<dbReference type="PANTHER" id="PTHR11468">
    <property type="entry name" value="GLYCOGEN PHOSPHORYLASE"/>
    <property type="match status" value="1"/>
</dbReference>
<protein>
    <recommendedName>
        <fullName evidence="8">Alpha-1,4 glucan phosphorylase</fullName>
        <ecNumber evidence="8">2.4.1.1</ecNumber>
    </recommendedName>
</protein>
<evidence type="ECO:0000256" key="6">
    <source>
        <dbReference type="ARBA" id="ARBA00023277"/>
    </source>
</evidence>
<evidence type="ECO:0000313" key="9">
    <source>
        <dbReference type="EMBL" id="KAL0418980.1"/>
    </source>
</evidence>